<evidence type="ECO:0000256" key="1">
    <source>
        <dbReference type="SAM" id="MobiDB-lite"/>
    </source>
</evidence>
<sequence length="229" mass="22944">MSGLVLELPGGGPPRDLSQDRCDRTAADGPWTVVVRRSGGSLAQRGAVITYPVATDPGRQVSGELTWPLAGSQAQIRGDVGAAGLAALADRVTVVGGRPRLDPPAGYVVTFTGPYRAAGVHEAGYGSAAAAEQDALGDGWVHTRLVDGGGFEDALYAAGARAAPAVGGHPAVLAGVREGSSLLCWEPEPGRVAFVTYGGGTEPDAAGGTAGCQTRGLTGCSAGARTPRN</sequence>
<evidence type="ECO:0000313" key="3">
    <source>
        <dbReference type="Proteomes" id="UP000267804"/>
    </source>
</evidence>
<protein>
    <submittedName>
        <fullName evidence="2">Uncharacterized protein</fullName>
    </submittedName>
</protein>
<dbReference type="AlphaFoldDB" id="A0A386WNR4"/>
<name>A0A386WNR4_9ACTN</name>
<accession>A0A386WNR4</accession>
<dbReference type="EMBL" id="CP024087">
    <property type="protein sequence ID" value="AYF30017.1"/>
    <property type="molecule type" value="Genomic_DNA"/>
</dbReference>
<dbReference type="KEGG" id="mtua:CSH63_21630"/>
<reference evidence="2 3" key="1">
    <citation type="submission" date="2017-10" db="EMBL/GenBank/DDBJ databases">
        <title>Integration of genomic and chemical information greatly accelerates assignment of the full stereostructure of myelolactone, a potent inhibitor of myeloma from a marine-derived Micromonospora.</title>
        <authorList>
            <person name="Kim M.C."/>
            <person name="Machado H."/>
            <person name="Jensen P.R."/>
            <person name="Fenical W."/>
        </authorList>
    </citation>
    <scope>NUCLEOTIDE SEQUENCE [LARGE SCALE GENOMIC DNA]</scope>
    <source>
        <strain evidence="2 3">CNY-010</strain>
    </source>
</reference>
<evidence type="ECO:0000313" key="2">
    <source>
        <dbReference type="EMBL" id="AYF30017.1"/>
    </source>
</evidence>
<gene>
    <name evidence="2" type="ORF">CSH63_21630</name>
</gene>
<organism evidence="2 3">
    <name type="scientific">Micromonospora tulbaghiae</name>
    <dbReference type="NCBI Taxonomy" id="479978"/>
    <lineage>
        <taxon>Bacteria</taxon>
        <taxon>Bacillati</taxon>
        <taxon>Actinomycetota</taxon>
        <taxon>Actinomycetes</taxon>
        <taxon>Micromonosporales</taxon>
        <taxon>Micromonosporaceae</taxon>
        <taxon>Micromonospora</taxon>
    </lineage>
</organism>
<dbReference type="Proteomes" id="UP000267804">
    <property type="component" value="Chromosome"/>
</dbReference>
<feature type="region of interest" description="Disordered" evidence="1">
    <location>
        <begin position="1"/>
        <end position="23"/>
    </location>
</feature>
<proteinExistence type="predicted"/>